<dbReference type="InterPro" id="IPR051333">
    <property type="entry name" value="CLIP_Serine_Protease"/>
</dbReference>
<dbReference type="PROSITE" id="PS50240">
    <property type="entry name" value="TRYPSIN_DOM"/>
    <property type="match status" value="1"/>
</dbReference>
<keyword evidence="4" id="KW-1185">Reference proteome</keyword>
<name>A0A158Q455_DRAME</name>
<dbReference type="InterPro" id="IPR043504">
    <property type="entry name" value="Peptidase_S1_PA_chymotrypsin"/>
</dbReference>
<dbReference type="AlphaFoldDB" id="A0A158Q455"/>
<organism evidence="3 5">
    <name type="scientific">Dracunculus medinensis</name>
    <name type="common">Guinea worm</name>
    <dbReference type="NCBI Taxonomy" id="318479"/>
    <lineage>
        <taxon>Eukaryota</taxon>
        <taxon>Metazoa</taxon>
        <taxon>Ecdysozoa</taxon>
        <taxon>Nematoda</taxon>
        <taxon>Chromadorea</taxon>
        <taxon>Rhabditida</taxon>
        <taxon>Spirurina</taxon>
        <taxon>Dracunculoidea</taxon>
        <taxon>Dracunculidae</taxon>
        <taxon>Dracunculus</taxon>
    </lineage>
</organism>
<dbReference type="Proteomes" id="UP000274756">
    <property type="component" value="Unassembled WGS sequence"/>
</dbReference>
<feature type="domain" description="Peptidase S1" evidence="1">
    <location>
        <begin position="35"/>
        <end position="297"/>
    </location>
</feature>
<dbReference type="PANTHER" id="PTHR24260">
    <property type="match status" value="1"/>
</dbReference>
<dbReference type="PROSITE" id="PS00134">
    <property type="entry name" value="TRYPSIN_HIS"/>
    <property type="match status" value="1"/>
</dbReference>
<protein>
    <submittedName>
        <fullName evidence="5">Peptidase S1 domain-containing protein</fullName>
    </submittedName>
</protein>
<dbReference type="PANTHER" id="PTHR24260:SF141">
    <property type="entry name" value="TRYPSIN-LIKE PROTEASE TRY-5"/>
    <property type="match status" value="1"/>
</dbReference>
<dbReference type="PRINTS" id="PR00722">
    <property type="entry name" value="CHYMOTRYPSIN"/>
</dbReference>
<reference evidence="2 4" key="2">
    <citation type="submission" date="2018-11" db="EMBL/GenBank/DDBJ databases">
        <authorList>
            <consortium name="Pathogen Informatics"/>
        </authorList>
    </citation>
    <scope>NUCLEOTIDE SEQUENCE [LARGE SCALE GENOMIC DNA]</scope>
</reference>
<reference evidence="5" key="1">
    <citation type="submission" date="2016-04" db="UniProtKB">
        <authorList>
            <consortium name="WormBaseParasite"/>
        </authorList>
    </citation>
    <scope>IDENTIFICATION</scope>
</reference>
<evidence type="ECO:0000259" key="1">
    <source>
        <dbReference type="PROSITE" id="PS50240"/>
    </source>
</evidence>
<accession>A0A158Q455</accession>
<proteinExistence type="predicted"/>
<dbReference type="SMART" id="SM00020">
    <property type="entry name" value="Tryp_SPc"/>
    <property type="match status" value="1"/>
</dbReference>
<dbReference type="Gene3D" id="2.40.10.10">
    <property type="entry name" value="Trypsin-like serine proteases"/>
    <property type="match status" value="1"/>
</dbReference>
<dbReference type="Pfam" id="PF00089">
    <property type="entry name" value="Trypsin"/>
    <property type="match status" value="2"/>
</dbReference>
<dbReference type="EMBL" id="UYYG01000003">
    <property type="protein sequence ID" value="VDN50454.1"/>
    <property type="molecule type" value="Genomic_DNA"/>
</dbReference>
<dbReference type="Proteomes" id="UP000038040">
    <property type="component" value="Unplaced"/>
</dbReference>
<dbReference type="GO" id="GO:0006508">
    <property type="term" value="P:proteolysis"/>
    <property type="evidence" value="ECO:0007669"/>
    <property type="project" value="InterPro"/>
</dbReference>
<evidence type="ECO:0000313" key="3">
    <source>
        <dbReference type="Proteomes" id="UP000038040"/>
    </source>
</evidence>
<dbReference type="SUPFAM" id="SSF50494">
    <property type="entry name" value="Trypsin-like serine proteases"/>
    <property type="match status" value="1"/>
</dbReference>
<dbReference type="InterPro" id="IPR009003">
    <property type="entry name" value="Peptidase_S1_PA"/>
</dbReference>
<sequence length="304" mass="34712">MQHTKYYDERKCGWELKSSGISGKILKPLVIKPQVMGGWNSKWGQMPWAVMIARDHENVCAGTLISIKHVLTAAHCFSKDQIKPRMCSVENAFEINELIKRFTVSYGSNCQQQTFDGFGCDGPPMKKAQIKYVVYKHFFRNGCKRSDIAILELKHEIDNSANYVCLPYRQATTPLGEYGYWSYGWGANPFNEAIATNNMQIVFHRKLEEEHQCQEYMVPDDSICIKETYTTGLCEGDSGAGLVTRDKSGRWFIVGVMSYGSQGCMALYLELIATRVQVYTHILPNSLFIDMVTIYNQSHFFNEH</sequence>
<gene>
    <name evidence="2" type="ORF">DME_LOCUS427</name>
</gene>
<dbReference type="STRING" id="318479.A0A158Q455"/>
<dbReference type="GO" id="GO:0004252">
    <property type="term" value="F:serine-type endopeptidase activity"/>
    <property type="evidence" value="ECO:0007669"/>
    <property type="project" value="InterPro"/>
</dbReference>
<evidence type="ECO:0000313" key="5">
    <source>
        <dbReference type="WBParaSite" id="DME_0000406301-mRNA-1"/>
    </source>
</evidence>
<dbReference type="OrthoDB" id="6353231at2759"/>
<evidence type="ECO:0000313" key="4">
    <source>
        <dbReference type="Proteomes" id="UP000274756"/>
    </source>
</evidence>
<dbReference type="WBParaSite" id="DME_0000406301-mRNA-1">
    <property type="protein sequence ID" value="DME_0000406301-mRNA-1"/>
    <property type="gene ID" value="DME_0000406301"/>
</dbReference>
<evidence type="ECO:0000313" key="2">
    <source>
        <dbReference type="EMBL" id="VDN50454.1"/>
    </source>
</evidence>
<dbReference type="InterPro" id="IPR018114">
    <property type="entry name" value="TRYPSIN_HIS"/>
</dbReference>
<dbReference type="InterPro" id="IPR001254">
    <property type="entry name" value="Trypsin_dom"/>
</dbReference>
<dbReference type="InterPro" id="IPR001314">
    <property type="entry name" value="Peptidase_S1A"/>
</dbReference>